<keyword evidence="3" id="KW-0808">Transferase</keyword>
<dbReference type="SUPFAM" id="SSF55874">
    <property type="entry name" value="ATPase domain of HSP90 chaperone/DNA topoisomerase II/histidine kinase"/>
    <property type="match status" value="1"/>
</dbReference>
<keyword evidence="5" id="KW-0812">Transmembrane</keyword>
<feature type="domain" description="Histidine kinase" evidence="6">
    <location>
        <begin position="231"/>
        <end position="445"/>
    </location>
</feature>
<gene>
    <name evidence="7" type="ORF">PBT88_19070</name>
</gene>
<comment type="catalytic activity">
    <reaction evidence="1">
        <text>ATP + protein L-histidine = ADP + protein N-phospho-L-histidine.</text>
        <dbReference type="EC" id="2.7.13.3"/>
    </reaction>
</comment>
<dbReference type="InterPro" id="IPR004358">
    <property type="entry name" value="Sig_transdc_His_kin-like_C"/>
</dbReference>
<dbReference type="SUPFAM" id="SSF55785">
    <property type="entry name" value="PYP-like sensor domain (PAS domain)"/>
    <property type="match status" value="1"/>
</dbReference>
<dbReference type="InterPro" id="IPR035965">
    <property type="entry name" value="PAS-like_dom_sf"/>
</dbReference>
<dbReference type="RefSeq" id="WP_270076871.1">
    <property type="nucleotide sequence ID" value="NZ_CP115174.1"/>
</dbReference>
<accession>A0ABY7NL39</accession>
<name>A0ABY7NL39_9SPHN</name>
<organism evidence="7 8">
    <name type="scientific">Sphingomonas abietis</name>
    <dbReference type="NCBI Taxonomy" id="3012344"/>
    <lineage>
        <taxon>Bacteria</taxon>
        <taxon>Pseudomonadati</taxon>
        <taxon>Pseudomonadota</taxon>
        <taxon>Alphaproteobacteria</taxon>
        <taxon>Sphingomonadales</taxon>
        <taxon>Sphingomonadaceae</taxon>
        <taxon>Sphingomonas</taxon>
    </lineage>
</organism>
<keyword evidence="5" id="KW-0472">Membrane</keyword>
<dbReference type="PANTHER" id="PTHR42878">
    <property type="entry name" value="TWO-COMPONENT HISTIDINE KINASE"/>
    <property type="match status" value="1"/>
</dbReference>
<dbReference type="GO" id="GO:0016301">
    <property type="term" value="F:kinase activity"/>
    <property type="evidence" value="ECO:0007669"/>
    <property type="project" value="UniProtKB-KW"/>
</dbReference>
<dbReference type="InterPro" id="IPR036890">
    <property type="entry name" value="HATPase_C_sf"/>
</dbReference>
<dbReference type="EC" id="2.7.13.3" evidence="2"/>
<proteinExistence type="predicted"/>
<keyword evidence="8" id="KW-1185">Reference proteome</keyword>
<evidence type="ECO:0000313" key="7">
    <source>
        <dbReference type="EMBL" id="WBO22223.1"/>
    </source>
</evidence>
<evidence type="ECO:0000256" key="5">
    <source>
        <dbReference type="SAM" id="Phobius"/>
    </source>
</evidence>
<sequence length="445" mass="47724">MRSSGRFVVVVGGYLAMLTAVVLLLAWLLPQPGFAATKILLALGAAILLWQLWRQTQRTNIAIARFVSALEHGDLAQTFRTLGQGTGFDELGTALDQALRRLRQDRAADATENRFSAALADEAPTPLLTIDPAGTVRLANKAARRLFGGGDGRRTAEFDRYGAGVPAALDAIVPGERRMCRIRVGELNERTTLACTGFDRGDEHWRIVSVQIIQGELDAAEIATQSDLVRVLTHEIMNSITPVTSLAATAAGLMVAADRGDDPAIGDARMAVEALAKRAQGISHFVDSYREFSTAPALTMTRFAAKPWLDQLGRLFAAMPQASGVAIALSVQPETLELHADIDLLAQVVLNLLKNGAEASAHAPTPRVQAMIGQTVQRRTRIVIADNGPGIDDKLAKDIFLPFFTTKRSGTGVGLSFARQVVLLHHGSIDVTRGADGGAQFEILI</sequence>
<dbReference type="PANTHER" id="PTHR42878:SF14">
    <property type="entry name" value="OSMOLARITY TWO-COMPONENT SYSTEM PROTEIN SSK1"/>
    <property type="match status" value="1"/>
</dbReference>
<reference evidence="7 8" key="1">
    <citation type="submission" date="2022-12" db="EMBL/GenBank/DDBJ databases">
        <title>Sphingomonas abieness sp. nov., an endophytic bacterium isolated from Abies koreana.</title>
        <authorList>
            <person name="Jiang L."/>
            <person name="Lee J."/>
        </authorList>
    </citation>
    <scope>NUCLEOTIDE SEQUENCE [LARGE SCALE GENOMIC DNA]</scope>
    <source>
        <strain evidence="8">PAMB 00755</strain>
    </source>
</reference>
<dbReference type="InterPro" id="IPR005467">
    <property type="entry name" value="His_kinase_dom"/>
</dbReference>
<dbReference type="PRINTS" id="PR00344">
    <property type="entry name" value="BCTRLSENSOR"/>
</dbReference>
<evidence type="ECO:0000313" key="8">
    <source>
        <dbReference type="Proteomes" id="UP001210865"/>
    </source>
</evidence>
<feature type="transmembrane region" description="Helical" evidence="5">
    <location>
        <begin position="7"/>
        <end position="29"/>
    </location>
</feature>
<evidence type="ECO:0000256" key="4">
    <source>
        <dbReference type="ARBA" id="ARBA00022777"/>
    </source>
</evidence>
<dbReference type="SMART" id="SM00387">
    <property type="entry name" value="HATPase_c"/>
    <property type="match status" value="1"/>
</dbReference>
<evidence type="ECO:0000256" key="1">
    <source>
        <dbReference type="ARBA" id="ARBA00000085"/>
    </source>
</evidence>
<keyword evidence="5" id="KW-1133">Transmembrane helix</keyword>
<dbReference type="Gene3D" id="3.30.565.10">
    <property type="entry name" value="Histidine kinase-like ATPase, C-terminal domain"/>
    <property type="match status" value="1"/>
</dbReference>
<evidence type="ECO:0000256" key="3">
    <source>
        <dbReference type="ARBA" id="ARBA00022679"/>
    </source>
</evidence>
<keyword evidence="4 7" id="KW-0418">Kinase</keyword>
<feature type="transmembrane region" description="Helical" evidence="5">
    <location>
        <begin position="35"/>
        <end position="53"/>
    </location>
</feature>
<dbReference type="InterPro" id="IPR003594">
    <property type="entry name" value="HATPase_dom"/>
</dbReference>
<dbReference type="Proteomes" id="UP001210865">
    <property type="component" value="Chromosome"/>
</dbReference>
<evidence type="ECO:0000256" key="2">
    <source>
        <dbReference type="ARBA" id="ARBA00012438"/>
    </source>
</evidence>
<dbReference type="InterPro" id="IPR050351">
    <property type="entry name" value="BphY/WalK/GraS-like"/>
</dbReference>
<dbReference type="Pfam" id="PF02518">
    <property type="entry name" value="HATPase_c"/>
    <property type="match status" value="1"/>
</dbReference>
<protein>
    <recommendedName>
        <fullName evidence="2">histidine kinase</fullName>
        <ecNumber evidence="2">2.7.13.3</ecNumber>
    </recommendedName>
</protein>
<dbReference type="PROSITE" id="PS50109">
    <property type="entry name" value="HIS_KIN"/>
    <property type="match status" value="1"/>
</dbReference>
<evidence type="ECO:0000259" key="6">
    <source>
        <dbReference type="PROSITE" id="PS50109"/>
    </source>
</evidence>
<dbReference type="EMBL" id="CP115174">
    <property type="protein sequence ID" value="WBO22223.1"/>
    <property type="molecule type" value="Genomic_DNA"/>
</dbReference>